<dbReference type="InterPro" id="IPR000825">
    <property type="entry name" value="SUF_FeS_clus_asmbl_SufBD_core"/>
</dbReference>
<dbReference type="GO" id="GO:0016226">
    <property type="term" value="P:iron-sulfur cluster assembly"/>
    <property type="evidence" value="ECO:0007669"/>
    <property type="project" value="InterPro"/>
</dbReference>
<evidence type="ECO:0000259" key="3">
    <source>
        <dbReference type="Pfam" id="PF19295"/>
    </source>
</evidence>
<dbReference type="RefSeq" id="WP_188951605.1">
    <property type="nucleotide sequence ID" value="NZ_BMIB01000002.1"/>
</dbReference>
<accession>A0A917IVT4</accession>
<sequence>MTNQVATPLYNKLSAAFESRNAADLTPLREAAFAKFKAKGFPSVKEEDWRFTSLVPYLDVDFSVTAEAAGDAGIQQAVDAAAIEGLEAYRLVVVNGRIHSGLSVLPEPDEMHIGPLQEVINTDAFRAHFEAEDHTGGNSFTQLNTAFFTDGVYIEVPKNVSIEKPVHIIHVNTASVPTLFHPRQVIVVNRSAGAVFLETSVSLHPKQAMFFNNVLQVIVKENGECTHYRIQDNAPGERWVHHTQVTQHRTSRYSNYTFSLPGADLIRNNLELKLDGTATESHLYGLYLAAGNQLTDNHTAIEHIHPACQSTEHYKGVLLDNARAVFNGKVFVQREAQQTNAYQQNNNLLISDKATVYAKPQLEIFADDVKCSHGCTIGQFNNESLFYLQSRGIGEESARKLLVEAFMFDVTDKIEHEPIREHLQELIHQKMTAAMAAGA</sequence>
<evidence type="ECO:0000259" key="2">
    <source>
        <dbReference type="Pfam" id="PF01458"/>
    </source>
</evidence>
<dbReference type="InterPro" id="IPR011542">
    <property type="entry name" value="SUF_FeS_clus_asmbl_SufD"/>
</dbReference>
<dbReference type="InterPro" id="IPR037284">
    <property type="entry name" value="SUF_FeS_clus_asmbl_SufBD_sf"/>
</dbReference>
<reference evidence="4" key="1">
    <citation type="journal article" date="2014" name="Int. J. Syst. Evol. Microbiol.">
        <title>Complete genome sequence of Corynebacterium casei LMG S-19264T (=DSM 44701T), isolated from a smear-ripened cheese.</title>
        <authorList>
            <consortium name="US DOE Joint Genome Institute (JGI-PGF)"/>
            <person name="Walter F."/>
            <person name="Albersmeier A."/>
            <person name="Kalinowski J."/>
            <person name="Ruckert C."/>
        </authorList>
    </citation>
    <scope>NUCLEOTIDE SEQUENCE</scope>
    <source>
        <strain evidence="4">CGMCC 1.15290</strain>
    </source>
</reference>
<dbReference type="Pfam" id="PF01458">
    <property type="entry name" value="SUFBD_core"/>
    <property type="match status" value="1"/>
</dbReference>
<name>A0A917IVT4_9BACT</name>
<comment type="similarity">
    <text evidence="1">Belongs to the iron-sulfur cluster assembly SufBD family.</text>
</comment>
<evidence type="ECO:0000256" key="1">
    <source>
        <dbReference type="ARBA" id="ARBA00043967"/>
    </source>
</evidence>
<dbReference type="PANTHER" id="PTHR43575:SF1">
    <property type="entry name" value="PROTEIN ABCI7, CHLOROPLASTIC"/>
    <property type="match status" value="1"/>
</dbReference>
<dbReference type="Pfam" id="PF19295">
    <property type="entry name" value="SufBD_N"/>
    <property type="match status" value="1"/>
</dbReference>
<protein>
    <submittedName>
        <fullName evidence="4">Fe-S cluster assembly protein SufD</fullName>
    </submittedName>
</protein>
<dbReference type="SUPFAM" id="SSF101960">
    <property type="entry name" value="Stabilizer of iron transporter SufD"/>
    <property type="match status" value="1"/>
</dbReference>
<feature type="domain" description="SUF system FeS cluster assembly SufBD core" evidence="2">
    <location>
        <begin position="178"/>
        <end position="406"/>
    </location>
</feature>
<dbReference type="InterPro" id="IPR055346">
    <property type="entry name" value="Fe-S_cluster_assembly_SufBD"/>
</dbReference>
<dbReference type="NCBIfam" id="TIGR01981">
    <property type="entry name" value="sufD"/>
    <property type="match status" value="1"/>
</dbReference>
<dbReference type="PANTHER" id="PTHR43575">
    <property type="entry name" value="PROTEIN ABCI7, CHLOROPLASTIC"/>
    <property type="match status" value="1"/>
</dbReference>
<gene>
    <name evidence="4" type="primary">sufD</name>
    <name evidence="4" type="ORF">GCM10011379_17010</name>
</gene>
<organism evidence="4 5">
    <name type="scientific">Filimonas zeae</name>
    <dbReference type="NCBI Taxonomy" id="1737353"/>
    <lineage>
        <taxon>Bacteria</taxon>
        <taxon>Pseudomonadati</taxon>
        <taxon>Bacteroidota</taxon>
        <taxon>Chitinophagia</taxon>
        <taxon>Chitinophagales</taxon>
        <taxon>Chitinophagaceae</taxon>
        <taxon>Filimonas</taxon>
    </lineage>
</organism>
<dbReference type="EMBL" id="BMIB01000002">
    <property type="protein sequence ID" value="GGH64685.1"/>
    <property type="molecule type" value="Genomic_DNA"/>
</dbReference>
<feature type="domain" description="SUF system FeS cluster assembly SufBD N-terminal" evidence="3">
    <location>
        <begin position="7"/>
        <end position="168"/>
    </location>
</feature>
<keyword evidence="5" id="KW-1185">Reference proteome</keyword>
<dbReference type="Proteomes" id="UP000627292">
    <property type="component" value="Unassembled WGS sequence"/>
</dbReference>
<reference evidence="4" key="2">
    <citation type="submission" date="2020-09" db="EMBL/GenBank/DDBJ databases">
        <authorList>
            <person name="Sun Q."/>
            <person name="Zhou Y."/>
        </authorList>
    </citation>
    <scope>NUCLEOTIDE SEQUENCE</scope>
    <source>
        <strain evidence="4">CGMCC 1.15290</strain>
    </source>
</reference>
<evidence type="ECO:0000313" key="5">
    <source>
        <dbReference type="Proteomes" id="UP000627292"/>
    </source>
</evidence>
<dbReference type="InterPro" id="IPR045595">
    <property type="entry name" value="SufBD_N"/>
</dbReference>
<evidence type="ECO:0000313" key="4">
    <source>
        <dbReference type="EMBL" id="GGH64685.1"/>
    </source>
</evidence>
<comment type="caution">
    <text evidence="4">The sequence shown here is derived from an EMBL/GenBank/DDBJ whole genome shotgun (WGS) entry which is preliminary data.</text>
</comment>
<dbReference type="AlphaFoldDB" id="A0A917IVT4"/>
<proteinExistence type="inferred from homology"/>